<dbReference type="InterPro" id="IPR029063">
    <property type="entry name" value="SAM-dependent_MTases_sf"/>
</dbReference>
<feature type="compositionally biased region" description="Basic and acidic residues" evidence="1">
    <location>
        <begin position="13"/>
        <end position="24"/>
    </location>
</feature>
<dbReference type="GO" id="GO:0032259">
    <property type="term" value="P:methylation"/>
    <property type="evidence" value="ECO:0007669"/>
    <property type="project" value="UniProtKB-KW"/>
</dbReference>
<feature type="region of interest" description="Disordered" evidence="1">
    <location>
        <begin position="1"/>
        <end position="25"/>
    </location>
</feature>
<keyword evidence="3" id="KW-0489">Methyltransferase</keyword>
<accession>H6WB85</accession>
<dbReference type="CDD" id="cd02440">
    <property type="entry name" value="AdoMet_MTases"/>
    <property type="match status" value="1"/>
</dbReference>
<dbReference type="PANTHER" id="PTHR43036:SF2">
    <property type="entry name" value="OS04G0481300 PROTEIN"/>
    <property type="match status" value="1"/>
</dbReference>
<dbReference type="SUPFAM" id="SSF53335">
    <property type="entry name" value="S-adenosyl-L-methionine-dependent methyltransferases"/>
    <property type="match status" value="1"/>
</dbReference>
<organism evidence="3">
    <name type="scientific">Vaucheria litorea</name>
    <name type="common">Yellow-green alga</name>
    <dbReference type="NCBI Taxonomy" id="109269"/>
    <lineage>
        <taxon>Eukaryota</taxon>
        <taxon>Sar</taxon>
        <taxon>Stramenopiles</taxon>
        <taxon>Ochrophyta</taxon>
        <taxon>PX clade</taxon>
        <taxon>Xanthophyceae</taxon>
        <taxon>Vaucheriales</taxon>
        <taxon>Vaucheriaceae</taxon>
        <taxon>Vaucheria</taxon>
    </lineage>
</organism>
<reference evidence="3" key="1">
    <citation type="journal article" date="2012" name="Mol. Biol. Evol.">
        <title>Transcriptomic Evidence for the Expression of Horizontally Transferred Algal Nuclear Genes in the Photosynthetic Sea Slug, Elysia chlorotica.</title>
        <authorList>
            <person name="Pierce S.K."/>
            <person name="Fang X."/>
            <person name="Schwartz J.A."/>
            <person name="Jiang X."/>
            <person name="Zhao W."/>
            <person name="Curtis N.E."/>
            <person name="Kocot K.M."/>
            <person name="Yang B."/>
            <person name="Wang J."/>
        </authorList>
    </citation>
    <scope>NUCLEOTIDE SEQUENCE</scope>
</reference>
<keyword evidence="3" id="KW-0808">Transferase</keyword>
<dbReference type="AlphaFoldDB" id="H6WB85"/>
<sequence length="239" mass="27273">MSSSFESQSSKSLLEKEERLKSDPSPDSFFYSSPRFVFHVDSAFTDKLTKLYREKIRPNSNVLDMMSSWVSHLPYDIAYNDVVGQGLNRSELERNKQLKSFRMHDLNADPFLPFDSEQFDAVLCAVSVQYLQQPELVFKDIHRVLKPGGIAIISFSNRMFGSKAINAWTSRSEDERVDLVKNYFKSVNESKRVDFENIEAIIDRSPLPPVMANLISILFGFNVGGDPFYAVCATKDTKL</sequence>
<dbReference type="Gene3D" id="3.40.50.150">
    <property type="entry name" value="Vaccinia Virus protein VP39"/>
    <property type="match status" value="1"/>
</dbReference>
<feature type="compositionally biased region" description="Low complexity" evidence="1">
    <location>
        <begin position="1"/>
        <end position="12"/>
    </location>
</feature>
<evidence type="ECO:0000256" key="1">
    <source>
        <dbReference type="SAM" id="MobiDB-lite"/>
    </source>
</evidence>
<dbReference type="InterPro" id="IPR013216">
    <property type="entry name" value="Methyltransf_11"/>
</dbReference>
<name>H6WB85_VAULI</name>
<dbReference type="Pfam" id="PF08241">
    <property type="entry name" value="Methyltransf_11"/>
    <property type="match status" value="1"/>
</dbReference>
<dbReference type="PANTHER" id="PTHR43036">
    <property type="entry name" value="OSJNBB0011N17.9 PROTEIN"/>
    <property type="match status" value="1"/>
</dbReference>
<evidence type="ECO:0000313" key="3">
    <source>
        <dbReference type="EMBL" id="AFA52573.1"/>
    </source>
</evidence>
<dbReference type="GO" id="GO:0008757">
    <property type="term" value="F:S-adenosylmethionine-dependent methyltransferase activity"/>
    <property type="evidence" value="ECO:0007669"/>
    <property type="project" value="InterPro"/>
</dbReference>
<feature type="domain" description="Methyltransferase type 11" evidence="2">
    <location>
        <begin position="81"/>
        <end position="153"/>
    </location>
</feature>
<proteinExistence type="predicted"/>
<dbReference type="EMBL" id="JQ062404">
    <property type="protein sequence ID" value="AFA52573.1"/>
    <property type="molecule type" value="Genomic_DNA"/>
</dbReference>
<evidence type="ECO:0000259" key="2">
    <source>
        <dbReference type="Pfam" id="PF08241"/>
    </source>
</evidence>
<protein>
    <submittedName>
        <fullName evidence="3">Methyltransferase type 11</fullName>
    </submittedName>
</protein>